<dbReference type="InterPro" id="IPR027417">
    <property type="entry name" value="P-loop_NTPase"/>
</dbReference>
<dbReference type="InterPro" id="IPR018310">
    <property type="entry name" value="Put_endonuclease_Z1-dom"/>
</dbReference>
<sequence length="883" mass="101000">MDVDSVERAVIEEKVRAITAIQGNYSEQDIQIITRKLEERFNISMSLGILFAADDYRPWLNDARGDIEWYYWDRYKRLLNKQQFSPKVIRVFNSITDQILDHLENPNKAGQWARKGMVVGYVQSGKTANYIGLINKAADSGYRVIIVLAGTLNSLRNQTQFRVDNGFIGRDTEQKMAIGVGLLSNEKKPAYFTTNTKDFRKAVANQIGVGIGDLKEPVVLVVKKNKRTLENLIDWLKYNNPHNLKNYPMLLVDDEADHASINTNKDGELATTINRKIRELLHLFDRSSYVGYTATPFANVFIDPETESEMLGDDLFPRDFIISLDPPDNYVGSARVFSSDRDMDIVRFLNDYEDDLPLKHPKDWQPNDIPDSLKEAINIFILSRAIRLLRKQEATHNSMMINVSRYTAVQSNVKLLVDEYLKEIRQAIINHYKLTAAEALKNISMTDLKRYFENEFTSTGFNWDQIQPELKKAVSPIEVIEVNSSSAAEPLDYSRRNYPQGRNLIAVGGMSLSRGLTLEGLTVSYFLRNSVMYDTLMQMGRWFGYRDGYSDLCRIYMTPEAESWYTHISDVTDELREEFKRMKIAGMSPKDFGLCVRAHPESLIVTARNKMRTGIPITRQVSLEGRLVETSILLKKADALEANRHLLTGIVEEMLNIAEPLEGKNTSNYVRVPAGYLWSAIPVSIVKKFIENFRNHPASQLTNPTPLKSYIDILEKEELILWDIILISPYKETGKYKNIGGHRVNFQTRTVSRFGDIGIAVNKEKRRVGYAVQESAALPHKETTQAENKYKEDNPHSKSVPGAVYRKLRNELGWNPLLILHMLDCEEEGESLYSDGVAAYGISFPGEAGNQKPHNLVEYIVNTVWWKNEFPDLFDEEEENEDE</sequence>
<reference evidence="2" key="1">
    <citation type="journal article" date="2011" name="Environ. Microbiol.">
        <title>Genomic insights into the metabolic potential of the polycyclic aromatic hydrocarbon degrading sulfate-reducing Deltaproteobacterium N47.</title>
        <authorList>
            <person name="Bergmann F."/>
            <person name="Selesi D."/>
            <person name="Weinmaier T."/>
            <person name="Tischler P."/>
            <person name="Rattei T."/>
            <person name="Meckenstock R.U."/>
        </authorList>
    </citation>
    <scope>NUCLEOTIDE SEQUENCE</scope>
</reference>
<gene>
    <name evidence="2" type="ORF">N47_O13070</name>
</gene>
<dbReference type="AlphaFoldDB" id="E1YMU4"/>
<organism evidence="2">
    <name type="scientific">uncultured Desulfobacterium sp</name>
    <dbReference type="NCBI Taxonomy" id="201089"/>
    <lineage>
        <taxon>Bacteria</taxon>
        <taxon>Pseudomonadati</taxon>
        <taxon>Thermodesulfobacteriota</taxon>
        <taxon>Desulfobacteria</taxon>
        <taxon>Desulfobacterales</taxon>
        <taxon>Desulfobacteriaceae</taxon>
        <taxon>Desulfobacterium</taxon>
        <taxon>environmental samples</taxon>
    </lineage>
</organism>
<evidence type="ECO:0000313" key="2">
    <source>
        <dbReference type="EMBL" id="CBX31888.1"/>
    </source>
</evidence>
<protein>
    <recommendedName>
        <fullName evidence="1">Putative endonuclease Z1 domain-containing protein</fullName>
    </recommendedName>
</protein>
<accession>E1YMU4</accession>
<dbReference type="Gene3D" id="3.40.50.300">
    <property type="entry name" value="P-loop containing nucleotide triphosphate hydrolases"/>
    <property type="match status" value="1"/>
</dbReference>
<evidence type="ECO:0000259" key="1">
    <source>
        <dbReference type="Pfam" id="PF10593"/>
    </source>
</evidence>
<name>E1YMU4_9BACT</name>
<dbReference type="SUPFAM" id="SSF52540">
    <property type="entry name" value="P-loop containing nucleoside triphosphate hydrolases"/>
    <property type="match status" value="1"/>
</dbReference>
<dbReference type="Pfam" id="PF10593">
    <property type="entry name" value="Z1"/>
    <property type="match status" value="1"/>
</dbReference>
<dbReference type="REBASE" id="35285">
    <property type="entry name" value="DspN47ORF13040P"/>
</dbReference>
<dbReference type="EMBL" id="FR695880">
    <property type="protein sequence ID" value="CBX31888.1"/>
    <property type="molecule type" value="Genomic_DNA"/>
</dbReference>
<proteinExistence type="predicted"/>
<feature type="domain" description="Putative endonuclease Z1" evidence="1">
    <location>
        <begin position="372"/>
        <end position="603"/>
    </location>
</feature>